<dbReference type="GO" id="GO:0016298">
    <property type="term" value="F:lipase activity"/>
    <property type="evidence" value="ECO:0007669"/>
    <property type="project" value="InterPro"/>
</dbReference>
<organism evidence="10">
    <name type="scientific">Drosophila rhopaloa</name>
    <name type="common">Fruit fly</name>
    <dbReference type="NCBI Taxonomy" id="1041015"/>
    <lineage>
        <taxon>Eukaryota</taxon>
        <taxon>Metazoa</taxon>
        <taxon>Ecdysozoa</taxon>
        <taxon>Arthropoda</taxon>
        <taxon>Hexapoda</taxon>
        <taxon>Insecta</taxon>
        <taxon>Pterygota</taxon>
        <taxon>Neoptera</taxon>
        <taxon>Endopterygota</taxon>
        <taxon>Diptera</taxon>
        <taxon>Brachycera</taxon>
        <taxon>Muscomorpha</taxon>
        <taxon>Ephydroidea</taxon>
        <taxon>Drosophilidae</taxon>
        <taxon>Drosophila</taxon>
        <taxon>Sophophora</taxon>
    </lineage>
</organism>
<dbReference type="Pfam" id="PF00151">
    <property type="entry name" value="Lipase"/>
    <property type="match status" value="1"/>
</dbReference>
<dbReference type="PRINTS" id="PR00821">
    <property type="entry name" value="TAGLIPASE"/>
</dbReference>
<dbReference type="PANTHER" id="PTHR11610:SF186">
    <property type="entry name" value="FI22312P1"/>
    <property type="match status" value="1"/>
</dbReference>
<feature type="compositionally biased region" description="Basic residues" evidence="5">
    <location>
        <begin position="876"/>
        <end position="885"/>
    </location>
</feature>
<evidence type="ECO:0000256" key="5">
    <source>
        <dbReference type="SAM" id="MobiDB-lite"/>
    </source>
</evidence>
<feature type="compositionally biased region" description="Polar residues" evidence="5">
    <location>
        <begin position="155"/>
        <end position="164"/>
    </location>
</feature>
<feature type="compositionally biased region" description="Low complexity" evidence="5">
    <location>
        <begin position="137"/>
        <end position="154"/>
    </location>
</feature>
<dbReference type="SUPFAM" id="SSF53474">
    <property type="entry name" value="alpha/beta-Hydrolases"/>
    <property type="match status" value="1"/>
</dbReference>
<feature type="region of interest" description="Disordered" evidence="5">
    <location>
        <begin position="966"/>
        <end position="1003"/>
    </location>
</feature>
<evidence type="ECO:0000256" key="6">
    <source>
        <dbReference type="SAM" id="SignalP"/>
    </source>
</evidence>
<dbReference type="OMA" id="KCFPCAQ"/>
<dbReference type="PANTHER" id="PTHR11610">
    <property type="entry name" value="LIPASE"/>
    <property type="match status" value="1"/>
</dbReference>
<proteinExistence type="inferred from homology"/>
<evidence type="ECO:0000256" key="2">
    <source>
        <dbReference type="ARBA" id="ARBA00010701"/>
    </source>
</evidence>
<reference evidence="10" key="2">
    <citation type="submission" date="2025-04" db="UniProtKB">
        <authorList>
            <consortium name="RefSeq"/>
        </authorList>
    </citation>
    <scope>IDENTIFICATION</scope>
</reference>
<dbReference type="GeneID" id="108050044"/>
<gene>
    <name evidence="10" type="primary">LOC108050044</name>
    <name evidence="8" type="synonym">108050044</name>
</gene>
<keyword evidence="6" id="KW-0732">Signal</keyword>
<evidence type="ECO:0000256" key="3">
    <source>
        <dbReference type="ARBA" id="ARBA00022525"/>
    </source>
</evidence>
<sequence length="1003" mass="110046">MLSASYIFLVLLTCLTANAVAQEVSTLSSSAPSPSNFAELSQAVEDSLVDYEEHQKERLRQGHRSRRAVKRVCYGELGCFEDSGPFAYLEMLPSPPEEINTKFYFYSTRQRSDRPLMELSFLNMTNAFRGKREAEVGGPSSGSPEGSGRSSSSGQIAQNATFSTERPKKPAQPSIDDLEGFDELSVRVIVHGFGSACPHVWIYEMKTALMAVEDCIVICVDWENGATFPNYVRAAANTRLVGKQLAMLLRNLQQHKGLDLMRTHVIGFSLGAHVSGFAGAELPGLSRITGLDPAGPLFEAQHPKVRLDSSDAEFVDVIHSNGENLILGGLGSWQPMGHVDYYPNGGRVQTGCSNLFVGAVTDFIWSAQAAEDEEGRSLCNHRRAYKFFIDSVAPRCLFPAFPCGSYDDFLKGRCFPCAQDDEDLAEGVPRCGNMGYYADRSTGRGQLYLLTREEEPFCAHQFQLQIFNSFNDLPLRTIGRLEAILEGDGGLNETFEISEKDDAEFFAGDIVSKIIVPHPALGFPTTLSLHYKSYSGWLSKGLPHWDIDKVVLTDSFGRSHSLCRPSTKLSSGSPVRLRLQAGNCELDNQEDYGAYTTQPPAAPPAGGPTISPPTELPTDSSPQESGHLAASVDGVDGVETVKQRKDIFNLGTSFKLARNQTYPLDQGDELPWQPILVGNSLDNETAEAAAAAESSRSLSDSAVAGEIFEPVLKDRRLAVNRGRNLQDYGTTESPEIVEPVLKATTPRVKQGKDLDLSESEVVAGMVTTLGAISSAVTAGSSHIPAKTMTQVGTGRSPDPDEPQTVQLLPFRLGELLQRAERYARETLLPLISVQAPRFFGFNVTPHDRGIAGPGESRKPRYIPRYEESAFLNASSPRRRSQKAARRSAVQQRNLFRLMRSRSRGQEEERESEEQVQQQDQQEGQPQEQQNEVNYYTNVLQSESRSMRPETPEYRPVFIDLPTYKPQTAASASASAAASVSASVSTSVSVSRARRRGRSPKLLP</sequence>
<dbReference type="FunFam" id="3.40.50.1820:FF:000288">
    <property type="entry name" value="Pancreatic triacylglycerol lipase"/>
    <property type="match status" value="1"/>
</dbReference>
<dbReference type="Proteomes" id="UP001652680">
    <property type="component" value="Unassembled WGS sequence"/>
</dbReference>
<feature type="compositionally biased region" description="Low complexity" evidence="5">
    <location>
        <begin position="967"/>
        <end position="990"/>
    </location>
</feature>
<evidence type="ECO:0000313" key="9">
    <source>
        <dbReference type="Proteomes" id="UP001652680"/>
    </source>
</evidence>
<reference evidence="9" key="1">
    <citation type="journal article" date="2021" name="Elife">
        <title>Highly contiguous assemblies of 101 drosophilid genomes.</title>
        <authorList>
            <person name="Kim B.Y."/>
            <person name="Wang J.R."/>
            <person name="Miller D.E."/>
            <person name="Barmina O."/>
            <person name="Delaney E."/>
            <person name="Thompson A."/>
            <person name="Comeault A.A."/>
            <person name="Peede D."/>
            <person name="D'Agostino E.R."/>
            <person name="Pelaez J."/>
            <person name="Aguilar J.M."/>
            <person name="Haji D."/>
            <person name="Matsunaga T."/>
            <person name="Armstrong E.E."/>
            <person name="Zych M."/>
            <person name="Ogawa Y."/>
            <person name="Stamenkovic-Radak M."/>
            <person name="Jelic M."/>
            <person name="Veselinovic M.S."/>
            <person name="Tanaskovic M."/>
            <person name="Eric P."/>
            <person name="Gao J.J."/>
            <person name="Katoh T.K."/>
            <person name="Toda M.J."/>
            <person name="Watabe H."/>
            <person name="Watada M."/>
            <person name="Davis J.S."/>
            <person name="Moyle L.C."/>
            <person name="Manoli G."/>
            <person name="Bertolini E."/>
            <person name="Kostal V."/>
            <person name="Hawley R.S."/>
            <person name="Takahashi A."/>
            <person name="Jones C.D."/>
            <person name="Price D.K."/>
            <person name="Whiteman N."/>
            <person name="Kopp A."/>
            <person name="Matute D.R."/>
            <person name="Petrov D.A."/>
        </authorList>
    </citation>
    <scope>NUCLEOTIDE SEQUENCE [LARGE SCALE GENOMIC DNA]</scope>
</reference>
<dbReference type="InterPro" id="IPR029058">
    <property type="entry name" value="AB_hydrolase_fold"/>
</dbReference>
<evidence type="ECO:0000256" key="1">
    <source>
        <dbReference type="ARBA" id="ARBA00004613"/>
    </source>
</evidence>
<feature type="region of interest" description="Disordered" evidence="5">
    <location>
        <begin position="132"/>
        <end position="176"/>
    </location>
</feature>
<feature type="compositionally biased region" description="Basic and acidic residues" evidence="5">
    <location>
        <begin position="845"/>
        <end position="867"/>
    </location>
</feature>
<dbReference type="OrthoDB" id="199913at2759"/>
<feature type="region of interest" description="Disordered" evidence="5">
    <location>
        <begin position="590"/>
        <end position="629"/>
    </location>
</feature>
<feature type="compositionally biased region" description="Basic residues" evidence="5">
    <location>
        <begin position="991"/>
        <end position="1003"/>
    </location>
</feature>
<dbReference type="InterPro" id="IPR013818">
    <property type="entry name" value="Lipase"/>
</dbReference>
<dbReference type="CDD" id="cd00707">
    <property type="entry name" value="Pancreat_lipase_like"/>
    <property type="match status" value="1"/>
</dbReference>
<evidence type="ECO:0000256" key="4">
    <source>
        <dbReference type="RuleBase" id="RU004262"/>
    </source>
</evidence>
<name>A0A6P4FCY0_DRORH</name>
<feature type="chain" id="PRO_5027639990" evidence="6">
    <location>
        <begin position="22"/>
        <end position="1003"/>
    </location>
</feature>
<dbReference type="EnsemblMetazoa" id="XM_017131530.1">
    <property type="protein sequence ID" value="XP_016987019.1"/>
    <property type="gene ID" value="LOC108050044"/>
</dbReference>
<feature type="region of interest" description="Disordered" evidence="5">
    <location>
        <begin position="842"/>
        <end position="931"/>
    </location>
</feature>
<evidence type="ECO:0000259" key="7">
    <source>
        <dbReference type="Pfam" id="PF00151"/>
    </source>
</evidence>
<keyword evidence="3" id="KW-0964">Secreted</keyword>
<dbReference type="InterPro" id="IPR033906">
    <property type="entry name" value="Lipase_N"/>
</dbReference>
<evidence type="ECO:0000313" key="10">
    <source>
        <dbReference type="RefSeq" id="XP_016987019.1"/>
    </source>
</evidence>
<reference evidence="8" key="3">
    <citation type="submission" date="2025-05" db="UniProtKB">
        <authorList>
            <consortium name="EnsemblMetazoa"/>
        </authorList>
    </citation>
    <scope>IDENTIFICATION</scope>
</reference>
<evidence type="ECO:0000313" key="8">
    <source>
        <dbReference type="EnsemblMetazoa" id="XP_016987019.1"/>
    </source>
</evidence>
<dbReference type="InterPro" id="IPR000734">
    <property type="entry name" value="TAG_lipase"/>
</dbReference>
<dbReference type="Gene3D" id="3.40.50.1820">
    <property type="entry name" value="alpha/beta hydrolase"/>
    <property type="match status" value="1"/>
</dbReference>
<dbReference type="GO" id="GO:0016042">
    <property type="term" value="P:lipid catabolic process"/>
    <property type="evidence" value="ECO:0007669"/>
    <property type="project" value="TreeGrafter"/>
</dbReference>
<protein>
    <submittedName>
        <fullName evidence="10">Uncharacterized protein LOC108050044</fullName>
    </submittedName>
</protein>
<dbReference type="GO" id="GO:0005615">
    <property type="term" value="C:extracellular space"/>
    <property type="evidence" value="ECO:0007669"/>
    <property type="project" value="TreeGrafter"/>
</dbReference>
<feature type="compositionally biased region" description="Pro residues" evidence="5">
    <location>
        <begin position="600"/>
        <end position="615"/>
    </location>
</feature>
<comment type="subcellular location">
    <subcellularLocation>
        <location evidence="1">Secreted</location>
    </subcellularLocation>
</comment>
<feature type="signal peptide" evidence="6">
    <location>
        <begin position="1"/>
        <end position="21"/>
    </location>
</feature>
<accession>A0A6P4FCY0</accession>
<dbReference type="RefSeq" id="XP_016987019.1">
    <property type="nucleotide sequence ID" value="XM_017131530.1"/>
</dbReference>
<comment type="similarity">
    <text evidence="2 4">Belongs to the AB hydrolase superfamily. Lipase family.</text>
</comment>
<dbReference type="AlphaFoldDB" id="A0A6P4FCY0"/>
<feature type="compositionally biased region" description="Low complexity" evidence="5">
    <location>
        <begin position="914"/>
        <end position="931"/>
    </location>
</feature>
<keyword evidence="9" id="KW-1185">Reference proteome</keyword>
<feature type="domain" description="Lipase" evidence="7">
    <location>
        <begin position="183"/>
        <end position="457"/>
    </location>
</feature>